<dbReference type="PANTHER" id="PTHR46579">
    <property type="entry name" value="F5/8 TYPE C DOMAIN-CONTAINING PROTEIN-RELATED"/>
    <property type="match status" value="1"/>
</dbReference>
<evidence type="ECO:0000313" key="2">
    <source>
        <dbReference type="Proteomes" id="UP000053558"/>
    </source>
</evidence>
<dbReference type="OrthoDB" id="3247418at2759"/>
<feature type="non-terminal residue" evidence="1">
    <location>
        <position position="1"/>
    </location>
</feature>
<gene>
    <name evidence="1" type="ORF">CONPUDRAFT_61384</name>
</gene>
<name>A0A5M3MG30_CONPW</name>
<dbReference type="PANTHER" id="PTHR46579:SF1">
    <property type="entry name" value="F5_8 TYPE C DOMAIN-CONTAINING PROTEIN"/>
    <property type="match status" value="1"/>
</dbReference>
<dbReference type="GeneID" id="19208146"/>
<dbReference type="RefSeq" id="XP_007771750.1">
    <property type="nucleotide sequence ID" value="XM_007773560.1"/>
</dbReference>
<reference evidence="2" key="1">
    <citation type="journal article" date="2012" name="Science">
        <title>The Paleozoic origin of enzymatic lignin decomposition reconstructed from 31 fungal genomes.</title>
        <authorList>
            <person name="Floudas D."/>
            <person name="Binder M."/>
            <person name="Riley R."/>
            <person name="Barry K."/>
            <person name="Blanchette R.A."/>
            <person name="Henrissat B."/>
            <person name="Martinez A.T."/>
            <person name="Otillar R."/>
            <person name="Spatafora J.W."/>
            <person name="Yadav J.S."/>
            <person name="Aerts A."/>
            <person name="Benoit I."/>
            <person name="Boyd A."/>
            <person name="Carlson A."/>
            <person name="Copeland A."/>
            <person name="Coutinho P.M."/>
            <person name="de Vries R.P."/>
            <person name="Ferreira P."/>
            <person name="Findley K."/>
            <person name="Foster B."/>
            <person name="Gaskell J."/>
            <person name="Glotzer D."/>
            <person name="Gorecki P."/>
            <person name="Heitman J."/>
            <person name="Hesse C."/>
            <person name="Hori C."/>
            <person name="Igarashi K."/>
            <person name="Jurgens J.A."/>
            <person name="Kallen N."/>
            <person name="Kersten P."/>
            <person name="Kohler A."/>
            <person name="Kuees U."/>
            <person name="Kumar T.K.A."/>
            <person name="Kuo A."/>
            <person name="LaButti K."/>
            <person name="Larrondo L.F."/>
            <person name="Lindquist E."/>
            <person name="Ling A."/>
            <person name="Lombard V."/>
            <person name="Lucas S."/>
            <person name="Lundell T."/>
            <person name="Martin R."/>
            <person name="McLaughlin D.J."/>
            <person name="Morgenstern I."/>
            <person name="Morin E."/>
            <person name="Murat C."/>
            <person name="Nagy L.G."/>
            <person name="Nolan M."/>
            <person name="Ohm R.A."/>
            <person name="Patyshakuliyeva A."/>
            <person name="Rokas A."/>
            <person name="Ruiz-Duenas F.J."/>
            <person name="Sabat G."/>
            <person name="Salamov A."/>
            <person name="Samejima M."/>
            <person name="Schmutz J."/>
            <person name="Slot J.C."/>
            <person name="St John F."/>
            <person name="Stenlid J."/>
            <person name="Sun H."/>
            <person name="Sun S."/>
            <person name="Syed K."/>
            <person name="Tsang A."/>
            <person name="Wiebenga A."/>
            <person name="Young D."/>
            <person name="Pisabarro A."/>
            <person name="Eastwood D.C."/>
            <person name="Martin F."/>
            <person name="Cullen D."/>
            <person name="Grigoriev I.V."/>
            <person name="Hibbett D.S."/>
        </authorList>
    </citation>
    <scope>NUCLEOTIDE SEQUENCE [LARGE SCALE GENOMIC DNA]</scope>
    <source>
        <strain evidence="2">RWD-64-598 SS2</strain>
    </source>
</reference>
<dbReference type="OMA" id="ACTIYLP"/>
<sequence>ETINAIWNDMSKLSIPSWVSIAPTKSGSTEHGKLSADHYRSLCSVNLPYTLGRLWGNKVSTKTALNYPAMYSNFMDLVSAVKIAMMRNMTASRIDKYNFYMKRYLQGLLSLYKGVTLSPTHHLVLHFGEQLANFGPVHSWRCFPFERYNGLIQKISTNKRFGELDCYLKTSF</sequence>
<keyword evidence="2" id="KW-1185">Reference proteome</keyword>
<dbReference type="KEGG" id="cput:CONPUDRAFT_61384"/>
<dbReference type="AlphaFoldDB" id="A0A5M3MG30"/>
<protein>
    <submittedName>
        <fullName evidence="1">Uncharacterized protein</fullName>
    </submittedName>
</protein>
<organism evidence="1 2">
    <name type="scientific">Coniophora puteana (strain RWD-64-598)</name>
    <name type="common">Brown rot fungus</name>
    <dbReference type="NCBI Taxonomy" id="741705"/>
    <lineage>
        <taxon>Eukaryota</taxon>
        <taxon>Fungi</taxon>
        <taxon>Dikarya</taxon>
        <taxon>Basidiomycota</taxon>
        <taxon>Agaricomycotina</taxon>
        <taxon>Agaricomycetes</taxon>
        <taxon>Agaricomycetidae</taxon>
        <taxon>Boletales</taxon>
        <taxon>Coniophorineae</taxon>
        <taxon>Coniophoraceae</taxon>
        <taxon>Coniophora</taxon>
    </lineage>
</organism>
<evidence type="ECO:0000313" key="1">
    <source>
        <dbReference type="EMBL" id="EIW77575.1"/>
    </source>
</evidence>
<accession>A0A5M3MG30</accession>
<proteinExistence type="predicted"/>
<dbReference type="EMBL" id="JH711583">
    <property type="protein sequence ID" value="EIW77575.1"/>
    <property type="molecule type" value="Genomic_DNA"/>
</dbReference>
<comment type="caution">
    <text evidence="1">The sequence shown here is derived from an EMBL/GenBank/DDBJ whole genome shotgun (WGS) entry which is preliminary data.</text>
</comment>
<dbReference type="Proteomes" id="UP000053558">
    <property type="component" value="Unassembled WGS sequence"/>
</dbReference>